<name>A0A5N5LM48_PANHP</name>
<dbReference type="GO" id="GO:0014069">
    <property type="term" value="C:postsynaptic density"/>
    <property type="evidence" value="ECO:0007669"/>
    <property type="project" value="TreeGrafter"/>
</dbReference>
<keyword evidence="3" id="KW-0433">Leucine-rich repeat</keyword>
<dbReference type="SMART" id="SM00364">
    <property type="entry name" value="LRR_BAC"/>
    <property type="match status" value="7"/>
</dbReference>
<evidence type="ECO:0000256" key="1">
    <source>
        <dbReference type="ARBA" id="ARBA00007772"/>
    </source>
</evidence>
<dbReference type="GO" id="GO:0098609">
    <property type="term" value="P:cell-cell adhesion"/>
    <property type="evidence" value="ECO:0007669"/>
    <property type="project" value="TreeGrafter"/>
</dbReference>
<feature type="region of interest" description="Disordered" evidence="5">
    <location>
        <begin position="716"/>
        <end position="738"/>
    </location>
</feature>
<dbReference type="SUPFAM" id="SSF50156">
    <property type="entry name" value="PDZ domain-like"/>
    <property type="match status" value="1"/>
</dbReference>
<dbReference type="GO" id="GO:0005912">
    <property type="term" value="C:adherens junction"/>
    <property type="evidence" value="ECO:0007669"/>
    <property type="project" value="TreeGrafter"/>
</dbReference>
<feature type="region of interest" description="Disordered" evidence="5">
    <location>
        <begin position="388"/>
        <end position="415"/>
    </location>
</feature>
<dbReference type="InterPro" id="IPR050614">
    <property type="entry name" value="Synaptic_Scaffolding_LAP-MAGUK"/>
</dbReference>
<feature type="region of interest" description="Disordered" evidence="5">
    <location>
        <begin position="751"/>
        <end position="774"/>
    </location>
</feature>
<evidence type="ECO:0000256" key="2">
    <source>
        <dbReference type="ARBA" id="ARBA00022553"/>
    </source>
</evidence>
<dbReference type="GO" id="GO:0098968">
    <property type="term" value="P:neurotransmitter receptor transport postsynaptic membrane to endosome"/>
    <property type="evidence" value="ECO:0007669"/>
    <property type="project" value="TreeGrafter"/>
</dbReference>
<feature type="compositionally biased region" description="Polar residues" evidence="5">
    <location>
        <begin position="582"/>
        <end position="600"/>
    </location>
</feature>
<keyword evidence="2" id="KW-0597">Phosphoprotein</keyword>
<evidence type="ECO:0000313" key="8">
    <source>
        <dbReference type="Proteomes" id="UP000327468"/>
    </source>
</evidence>
<feature type="region of interest" description="Disordered" evidence="5">
    <location>
        <begin position="992"/>
        <end position="1055"/>
    </location>
</feature>
<dbReference type="InterPro" id="IPR003591">
    <property type="entry name" value="Leu-rich_rpt_typical-subtyp"/>
</dbReference>
<dbReference type="FunFam" id="3.80.10.10:FF:000118">
    <property type="entry name" value="Leucine rich repeat containing 7"/>
    <property type="match status" value="1"/>
</dbReference>
<feature type="domain" description="PDZ" evidence="6">
    <location>
        <begin position="1154"/>
        <end position="1243"/>
    </location>
</feature>
<dbReference type="Pfam" id="PF23598">
    <property type="entry name" value="LRR_14"/>
    <property type="match status" value="1"/>
</dbReference>
<dbReference type="AlphaFoldDB" id="A0A5N5LM48"/>
<dbReference type="GO" id="GO:0045197">
    <property type="term" value="P:establishment or maintenance of epithelial cell apical/basal polarity"/>
    <property type="evidence" value="ECO:0007669"/>
    <property type="project" value="TreeGrafter"/>
</dbReference>
<dbReference type="FunFam" id="2.30.42.10:FF:000036">
    <property type="entry name" value="Erbin isoform 7"/>
    <property type="match status" value="1"/>
</dbReference>
<feature type="compositionally biased region" description="Acidic residues" evidence="5">
    <location>
        <begin position="511"/>
        <end position="525"/>
    </location>
</feature>
<dbReference type="PROSITE" id="PS51450">
    <property type="entry name" value="LRR"/>
    <property type="match status" value="1"/>
</dbReference>
<feature type="region of interest" description="Disordered" evidence="5">
    <location>
        <begin position="827"/>
        <end position="957"/>
    </location>
</feature>
<keyword evidence="8" id="KW-1185">Reference proteome</keyword>
<feature type="compositionally biased region" description="Low complexity" evidence="5">
    <location>
        <begin position="834"/>
        <end position="847"/>
    </location>
</feature>
<dbReference type="Gene3D" id="2.30.42.10">
    <property type="match status" value="1"/>
</dbReference>
<dbReference type="InterPro" id="IPR055414">
    <property type="entry name" value="LRR_R13L4/SHOC2-like"/>
</dbReference>
<dbReference type="Pfam" id="PF00595">
    <property type="entry name" value="PDZ"/>
    <property type="match status" value="1"/>
</dbReference>
<dbReference type="SMART" id="SM00369">
    <property type="entry name" value="LRR_TYP"/>
    <property type="match status" value="9"/>
</dbReference>
<gene>
    <name evidence="7" type="ORF">PHYPO_G00084650</name>
</gene>
<dbReference type="InterPro" id="IPR001478">
    <property type="entry name" value="PDZ"/>
</dbReference>
<feature type="compositionally biased region" description="Basic and acidic residues" evidence="5">
    <location>
        <begin position="396"/>
        <end position="406"/>
    </location>
</feature>
<keyword evidence="4" id="KW-0677">Repeat</keyword>
<feature type="region of interest" description="Disordered" evidence="5">
    <location>
        <begin position="429"/>
        <end position="540"/>
    </location>
</feature>
<feature type="compositionally biased region" description="Basic and acidic residues" evidence="5">
    <location>
        <begin position="757"/>
        <end position="767"/>
    </location>
</feature>
<reference evidence="7 8" key="1">
    <citation type="submission" date="2019-06" db="EMBL/GenBank/DDBJ databases">
        <title>A chromosome-scale genome assembly of the striped catfish, Pangasianodon hypophthalmus.</title>
        <authorList>
            <person name="Wen M."/>
            <person name="Zahm M."/>
            <person name="Roques C."/>
            <person name="Cabau C."/>
            <person name="Klopp C."/>
            <person name="Donnadieu C."/>
            <person name="Jouanno E."/>
            <person name="Avarre J.-C."/>
            <person name="Campet M."/>
            <person name="Ha T.T.T."/>
            <person name="Dugue R."/>
            <person name="Lampietro C."/>
            <person name="Louis A."/>
            <person name="Herpin A."/>
            <person name="Echchiki A."/>
            <person name="Berthelot C."/>
            <person name="Parey E."/>
            <person name="Roest-Crollius H."/>
            <person name="Braasch I."/>
            <person name="Postlethwait J."/>
            <person name="Bobe J."/>
            <person name="Montfort J."/>
            <person name="Bouchez O."/>
            <person name="Begum T."/>
            <person name="Schartl M."/>
            <person name="Guiguen Y."/>
        </authorList>
    </citation>
    <scope>NUCLEOTIDE SEQUENCE [LARGE SCALE GENOMIC DNA]</scope>
    <source>
        <strain evidence="7 8">Indonesia</strain>
        <tissue evidence="7">Blood</tissue>
    </source>
</reference>
<evidence type="ECO:0000256" key="5">
    <source>
        <dbReference type="SAM" id="MobiDB-lite"/>
    </source>
</evidence>
<feature type="compositionally biased region" description="Pro residues" evidence="5">
    <location>
        <begin position="878"/>
        <end position="887"/>
    </location>
</feature>
<dbReference type="InterPro" id="IPR001611">
    <property type="entry name" value="Leu-rich_rpt"/>
</dbReference>
<evidence type="ECO:0000313" key="7">
    <source>
        <dbReference type="EMBL" id="KAB5543875.1"/>
    </source>
</evidence>
<dbReference type="PANTHER" id="PTHR23119">
    <property type="entry name" value="DISCS LARGE"/>
    <property type="match status" value="1"/>
</dbReference>
<proteinExistence type="inferred from homology"/>
<evidence type="ECO:0000256" key="3">
    <source>
        <dbReference type="ARBA" id="ARBA00022614"/>
    </source>
</evidence>
<feature type="compositionally biased region" description="Polar residues" evidence="5">
    <location>
        <begin position="716"/>
        <end position="731"/>
    </location>
</feature>
<dbReference type="GO" id="GO:0098887">
    <property type="term" value="P:neurotransmitter receptor transport, endosome to postsynaptic membrane"/>
    <property type="evidence" value="ECO:0007669"/>
    <property type="project" value="TreeGrafter"/>
</dbReference>
<evidence type="ECO:0000259" key="6">
    <source>
        <dbReference type="PROSITE" id="PS50106"/>
    </source>
</evidence>
<dbReference type="Proteomes" id="UP000327468">
    <property type="component" value="Chromosome 17"/>
</dbReference>
<dbReference type="GO" id="GO:0016323">
    <property type="term" value="C:basolateral plasma membrane"/>
    <property type="evidence" value="ECO:0007669"/>
    <property type="project" value="TreeGrafter"/>
</dbReference>
<evidence type="ECO:0000256" key="4">
    <source>
        <dbReference type="ARBA" id="ARBA00022737"/>
    </source>
</evidence>
<sequence length="1245" mass="138654">MVAGIQEFPENIKNCKVLAIVEASVNPISKLPEGFTQLLSLTQLYLNDAFLEFLPASFGRLTKLQILELRENQLKMLPKSMHKLVQLERLDLGSNEFTEVPEVLEQLTGIKELWMDGNKLTVLPPMIGTLKQLKYLDVSKNNLEMVDEQISSCENLQDLLLSNNALTQLPSSIGSLKKLTALKVDENQLVCLPESIGGLTALDELDCSFNEIESLPTAVGKCVNLRTFAADHNFLTHLPPEVGCWKNVTVLFLHSNKLESLPEEMGDMQKLKVINLSDNKSRAAVPHLDCLRSLNYILLFTVFRWLKNLPYSFTKLSQITAMWLSENQSKPLIPLQKEEEPDTHRTVLTNYMFPQQSRTEEYAQNSDGESFNPTLWEEQRKQRAQVAFECDEDKDEREAPPREGNLRRYPTPYPDELKNMVKTAQSVAHRLKEDESGDETAGERNHIGVQSVGVKVIETPCSNGKAHEPESKAPVQNSTPPEPRDVPDNCDTQRIPLKSSENTGTTVSSEDTLEESEELSSDEDEMKIAEMRPPLIEISINQPKVVALSKDKKDDSKDADSLLDETVANSNQNNSNCSSPSRMSDSVSLTTDSSQDNSLCTPERETKIPLIPKSRHEDENLNQLKESVPLLQNCNGSETSLQTVLKNQRSYESKTGTNMSDYELEERLALIEKDINNGVSEPYSKWDQINMNVSYENMEKTKSTSTVETRLSNNNASSVENLDNGNGNSRAQPGEGMTRHEVVRTVVASGEVSLSRSTEELTPEKRCPPATVMKSQSISNMEAGGMKLYSMECEVPPYECVVGSPAVPGPQCQSIVRSKSASLLDDQPLQVHPGSSGSSSDLLSAGSRVPARYPPPQYNIQYASGTAPKENLWCQRTPVPPDQPYLPPQHSFANTNYSNRNNAPPYPHQPQQRGPPKTPDLWAKDRMLPPGVQRNPLQRQSSTSSNASMVMAEPRRVPGADGDYVSYREIHSMPRAPLQMNLQRPLSARTYSVDEGNAPRPHSGRPPPHELPERTMSVCDFSYQHGSPNKRPSVRVKSEHSLLDGAPGGGGRVPADWRDQVMRHIEAKKMEKMDESFGPYGQQGYTMDSHRKVPLMNGQMCAPPPAPLRSQMNCAQVPMARHPSREQLIDYLMLKVSQQPPCPPRHPHDTLPHEMHVKIEKNPELGFSISGGVGGRGNPFRPDDTGIFVTRVQPEGPASKLLQPGDKIIQANGYNFVNIDHRNAVSLLKNFPSTVDLVIIRDMAA</sequence>
<protein>
    <recommendedName>
        <fullName evidence="6">PDZ domain-containing protein</fullName>
    </recommendedName>
</protein>
<feature type="compositionally biased region" description="Low complexity" evidence="5">
    <location>
        <begin position="569"/>
        <end position="581"/>
    </location>
</feature>
<dbReference type="GO" id="GO:0019901">
    <property type="term" value="F:protein kinase binding"/>
    <property type="evidence" value="ECO:0007669"/>
    <property type="project" value="TreeGrafter"/>
</dbReference>
<dbReference type="CDD" id="cd06749">
    <property type="entry name" value="PDZ_densin_erbin-like"/>
    <property type="match status" value="1"/>
</dbReference>
<comment type="caution">
    <text evidence="7">The sequence shown here is derived from an EMBL/GenBank/DDBJ whole genome shotgun (WGS) entry which is preliminary data.</text>
</comment>
<dbReference type="PANTHER" id="PTHR23119:SF46">
    <property type="entry name" value="ERBB2 INTERACTING PROTEIN"/>
    <property type="match status" value="1"/>
</dbReference>
<dbReference type="PROSITE" id="PS50106">
    <property type="entry name" value="PDZ"/>
    <property type="match status" value="1"/>
</dbReference>
<feature type="compositionally biased region" description="Polar residues" evidence="5">
    <location>
        <begin position="891"/>
        <end position="902"/>
    </location>
</feature>
<dbReference type="InterPro" id="IPR032675">
    <property type="entry name" value="LRR_dom_sf"/>
</dbReference>
<accession>A0A5N5LM48</accession>
<dbReference type="InterPro" id="IPR036034">
    <property type="entry name" value="PDZ_sf"/>
</dbReference>
<comment type="similarity">
    <text evidence="1">Belongs to the LAP (LRR and PDZ) protein family.</text>
</comment>
<dbReference type="GO" id="GO:0043113">
    <property type="term" value="P:receptor clustering"/>
    <property type="evidence" value="ECO:0007669"/>
    <property type="project" value="TreeGrafter"/>
</dbReference>
<feature type="region of interest" description="Disordered" evidence="5">
    <location>
        <begin position="566"/>
        <end position="604"/>
    </location>
</feature>
<dbReference type="GO" id="GO:0045211">
    <property type="term" value="C:postsynaptic membrane"/>
    <property type="evidence" value="ECO:0007669"/>
    <property type="project" value="TreeGrafter"/>
</dbReference>
<dbReference type="EMBL" id="VFJC01000018">
    <property type="protein sequence ID" value="KAB5543875.1"/>
    <property type="molecule type" value="Genomic_DNA"/>
</dbReference>
<dbReference type="SMART" id="SM00228">
    <property type="entry name" value="PDZ"/>
    <property type="match status" value="1"/>
</dbReference>
<dbReference type="SUPFAM" id="SSF52058">
    <property type="entry name" value="L domain-like"/>
    <property type="match status" value="1"/>
</dbReference>
<organism evidence="7 8">
    <name type="scientific">Pangasianodon hypophthalmus</name>
    <name type="common">Striped catfish</name>
    <name type="synonym">Helicophagus hypophthalmus</name>
    <dbReference type="NCBI Taxonomy" id="310915"/>
    <lineage>
        <taxon>Eukaryota</taxon>
        <taxon>Metazoa</taxon>
        <taxon>Chordata</taxon>
        <taxon>Craniata</taxon>
        <taxon>Vertebrata</taxon>
        <taxon>Euteleostomi</taxon>
        <taxon>Actinopterygii</taxon>
        <taxon>Neopterygii</taxon>
        <taxon>Teleostei</taxon>
        <taxon>Ostariophysi</taxon>
        <taxon>Siluriformes</taxon>
        <taxon>Pangasiidae</taxon>
        <taxon>Pangasianodon</taxon>
    </lineage>
</organism>
<dbReference type="Gene3D" id="3.80.10.10">
    <property type="entry name" value="Ribonuclease Inhibitor"/>
    <property type="match status" value="4"/>
</dbReference>
<dbReference type="Pfam" id="PF13855">
    <property type="entry name" value="LRR_8"/>
    <property type="match status" value="1"/>
</dbReference>
<feature type="compositionally biased region" description="Polar residues" evidence="5">
    <location>
        <begin position="935"/>
        <end position="948"/>
    </location>
</feature>